<sequence>MKISITPRWAIQAPSHDTITPAIDATMLIQLLTNIQISGSIASAGRSMGLSYRHVWGLLRDAEQVLGATLITKHPGHGTYLSDLANLLIQADKRIVARLAPTLESLASELEAELRKALPTEGAVLRLCASHGFAVETMLNMMREKDLLVEVRYRNSTEALAALANADCDMAGFHVPVGTFQQQAIEQYMRWLSPGHMLIHLATRRQGLFTARDNPHGINGLKDLTRKDIRFVNRQNGSGTRMLMEMMLKKQRISPHKITGFETAEFTHAAVAAYIASGMADVGFGIETAAHRFGLHFIPLAEERYFFAVRKTALDLSTVQDTLSVLRSGRFQAAVSQLPGYESSGAGTVISVQDAFQLAPDRPKGPKQIA</sequence>
<dbReference type="InterPro" id="IPR036390">
    <property type="entry name" value="WH_DNA-bd_sf"/>
</dbReference>
<proteinExistence type="predicted"/>
<protein>
    <submittedName>
        <fullName evidence="2">LysR family transcriptional regulator</fullName>
    </submittedName>
</protein>
<keyword evidence="3" id="KW-1185">Reference proteome</keyword>
<dbReference type="InterPro" id="IPR024370">
    <property type="entry name" value="PBP_domain"/>
</dbReference>
<dbReference type="Gene3D" id="1.10.10.10">
    <property type="entry name" value="Winged helix-like DNA-binding domain superfamily/Winged helix DNA-binding domain"/>
    <property type="match status" value="1"/>
</dbReference>
<dbReference type="InterPro" id="IPR036388">
    <property type="entry name" value="WH-like_DNA-bd_sf"/>
</dbReference>
<dbReference type="Proteomes" id="UP000265955">
    <property type="component" value="Unassembled WGS sequence"/>
</dbReference>
<dbReference type="PANTHER" id="PTHR38431">
    <property type="entry name" value="BLL2305 PROTEIN"/>
    <property type="match status" value="1"/>
</dbReference>
<name>A0A3A3G3K8_9BURK</name>
<dbReference type="SUPFAM" id="SSF53850">
    <property type="entry name" value="Periplasmic binding protein-like II"/>
    <property type="match status" value="1"/>
</dbReference>
<comment type="caution">
    <text evidence="2">The sequence shown here is derived from an EMBL/GenBank/DDBJ whole genome shotgun (WGS) entry which is preliminary data.</text>
</comment>
<dbReference type="RefSeq" id="WP_119772644.1">
    <property type="nucleotide sequence ID" value="NZ_QYUO01000003.1"/>
</dbReference>
<dbReference type="Gene3D" id="3.40.190.10">
    <property type="entry name" value="Periplasmic binding protein-like II"/>
    <property type="match status" value="1"/>
</dbReference>
<feature type="domain" description="PBP" evidence="1">
    <location>
        <begin position="144"/>
        <end position="326"/>
    </location>
</feature>
<dbReference type="SUPFAM" id="SSF46785">
    <property type="entry name" value="Winged helix' DNA-binding domain"/>
    <property type="match status" value="1"/>
</dbReference>
<dbReference type="OrthoDB" id="9805928at2"/>
<dbReference type="PANTHER" id="PTHR38431:SF1">
    <property type="entry name" value="BLL2305 PROTEIN"/>
    <property type="match status" value="1"/>
</dbReference>
<evidence type="ECO:0000313" key="3">
    <source>
        <dbReference type="Proteomes" id="UP000265955"/>
    </source>
</evidence>
<gene>
    <name evidence="2" type="ORF">D3871_29165</name>
</gene>
<accession>A0A3A3G3K8</accession>
<evidence type="ECO:0000313" key="2">
    <source>
        <dbReference type="EMBL" id="RJF92653.1"/>
    </source>
</evidence>
<dbReference type="Pfam" id="PF12727">
    <property type="entry name" value="PBP_like"/>
    <property type="match status" value="1"/>
</dbReference>
<dbReference type="AlphaFoldDB" id="A0A3A3G3K8"/>
<dbReference type="EMBL" id="QYUO01000003">
    <property type="protein sequence ID" value="RJF92653.1"/>
    <property type="molecule type" value="Genomic_DNA"/>
</dbReference>
<evidence type="ECO:0000259" key="1">
    <source>
        <dbReference type="Pfam" id="PF12727"/>
    </source>
</evidence>
<organism evidence="2 3">
    <name type="scientific">Noviherbaspirillum saxi</name>
    <dbReference type="NCBI Taxonomy" id="2320863"/>
    <lineage>
        <taxon>Bacteria</taxon>
        <taxon>Pseudomonadati</taxon>
        <taxon>Pseudomonadota</taxon>
        <taxon>Betaproteobacteria</taxon>
        <taxon>Burkholderiales</taxon>
        <taxon>Oxalobacteraceae</taxon>
        <taxon>Noviherbaspirillum</taxon>
    </lineage>
</organism>
<reference evidence="3" key="1">
    <citation type="submission" date="2018-09" db="EMBL/GenBank/DDBJ databases">
        <authorList>
            <person name="Zhu H."/>
        </authorList>
    </citation>
    <scope>NUCLEOTIDE SEQUENCE [LARGE SCALE GENOMIC DNA]</scope>
    <source>
        <strain evidence="3">K1R23-30</strain>
    </source>
</reference>